<dbReference type="Pfam" id="PF13424">
    <property type="entry name" value="TPR_12"/>
    <property type="match status" value="7"/>
</dbReference>
<evidence type="ECO:0000256" key="8">
    <source>
        <dbReference type="ARBA" id="ARBA00023175"/>
    </source>
</evidence>
<dbReference type="GO" id="GO:0005874">
    <property type="term" value="C:microtubule"/>
    <property type="evidence" value="ECO:0007669"/>
    <property type="project" value="UniProtKB-KW"/>
</dbReference>
<comment type="similarity">
    <text evidence="2">Belongs to the kinesin light chain family.</text>
</comment>
<dbReference type="InterPro" id="IPR019734">
    <property type="entry name" value="TPR_rpt"/>
</dbReference>
<keyword evidence="9" id="KW-0206">Cytoskeleton</keyword>
<dbReference type="Gene3D" id="1.25.40.10">
    <property type="entry name" value="Tetratricopeptide repeat domain"/>
    <property type="match status" value="5"/>
</dbReference>
<keyword evidence="3" id="KW-0963">Cytoplasm</keyword>
<dbReference type="Gene3D" id="3.40.50.300">
    <property type="entry name" value="P-loop containing nucleotide triphosphate hydrolases"/>
    <property type="match status" value="1"/>
</dbReference>
<evidence type="ECO:0000256" key="2">
    <source>
        <dbReference type="ARBA" id="ARBA00009622"/>
    </source>
</evidence>
<proteinExistence type="inferred from homology"/>
<dbReference type="InterPro" id="IPR002151">
    <property type="entry name" value="Kinesin_light"/>
</dbReference>
<keyword evidence="7" id="KW-0175">Coiled coil</keyword>
<dbReference type="SUPFAM" id="SSF48452">
    <property type="entry name" value="TPR-like"/>
    <property type="match status" value="5"/>
</dbReference>
<comment type="subcellular location">
    <subcellularLocation>
        <location evidence="1">Cytoplasm</location>
        <location evidence="1">Cytoskeleton</location>
    </subcellularLocation>
</comment>
<dbReference type="GO" id="GO:0007018">
    <property type="term" value="P:microtubule-based movement"/>
    <property type="evidence" value="ECO:0007669"/>
    <property type="project" value="TreeGrafter"/>
</dbReference>
<evidence type="ECO:0000256" key="5">
    <source>
        <dbReference type="ARBA" id="ARBA00022737"/>
    </source>
</evidence>
<evidence type="ECO:0000313" key="11">
    <source>
        <dbReference type="Proteomes" id="UP000236333"/>
    </source>
</evidence>
<comment type="caution">
    <text evidence="10">The sequence shown here is derived from an EMBL/GenBank/DDBJ whole genome shotgun (WGS) entry which is preliminary data.</text>
</comment>
<evidence type="ECO:0000313" key="10">
    <source>
        <dbReference type="EMBL" id="PNH03036.1"/>
    </source>
</evidence>
<evidence type="ECO:0000256" key="7">
    <source>
        <dbReference type="ARBA" id="ARBA00023054"/>
    </source>
</evidence>
<organism evidence="10 11">
    <name type="scientific">Tetrabaena socialis</name>
    <dbReference type="NCBI Taxonomy" id="47790"/>
    <lineage>
        <taxon>Eukaryota</taxon>
        <taxon>Viridiplantae</taxon>
        <taxon>Chlorophyta</taxon>
        <taxon>core chlorophytes</taxon>
        <taxon>Chlorophyceae</taxon>
        <taxon>CS clade</taxon>
        <taxon>Chlamydomonadales</taxon>
        <taxon>Tetrabaenaceae</taxon>
        <taxon>Tetrabaena</taxon>
    </lineage>
</organism>
<evidence type="ECO:0000256" key="6">
    <source>
        <dbReference type="ARBA" id="ARBA00022803"/>
    </source>
</evidence>
<dbReference type="Pfam" id="PF13374">
    <property type="entry name" value="TPR_10"/>
    <property type="match status" value="1"/>
</dbReference>
<gene>
    <name evidence="10" type="ORF">TSOC_010930</name>
</gene>
<evidence type="ECO:0000256" key="4">
    <source>
        <dbReference type="ARBA" id="ARBA00022701"/>
    </source>
</evidence>
<reference evidence="10 11" key="1">
    <citation type="journal article" date="2017" name="Mol. Biol. Evol.">
        <title>The 4-celled Tetrabaena socialis nuclear genome reveals the essential components for genetic control of cell number at the origin of multicellularity in the volvocine lineage.</title>
        <authorList>
            <person name="Featherston J."/>
            <person name="Arakaki Y."/>
            <person name="Hanschen E.R."/>
            <person name="Ferris P.J."/>
            <person name="Michod R.E."/>
            <person name="Olson B.J.S.C."/>
            <person name="Nozaki H."/>
            <person name="Durand P.M."/>
        </authorList>
    </citation>
    <scope>NUCLEOTIDE SEQUENCE [LARGE SCALE GENOMIC DNA]</scope>
    <source>
        <strain evidence="10 11">NIES-571</strain>
    </source>
</reference>
<sequence length="1318" mass="141849">MSELSDKVRTTVAIDSNAKLLAVHAVVEESRLLLKQASLYQDPAAAARTLVTELGGLEAVLGDGDKLRQVMQQLDVSARITIETVSSLLSSHLDKGPQRHILQPDLRLFWNKHYAGEAEVPWFAFWTDFPALLKGNPADTAMVDELGRLLADEAARAAFVRAVERSNRESISVWELKVAFSGDEGLLEQVSRMLLQVAAIGAHSTNDTATAAAMANVGALQTVPAYGGTGGVAPSIVTNTRCQLPPMVPNYVGRDKEATVFLEHLRTQGSLVLLAPGGMGKSCLAADVAWQMLRGGWAPGGALWVDLREASSEMEVEMRFCIALGLQQEALGNPARILAAIKALLPQSSPAAAGHCAESEEALKWQVPLPGALLVVDNAEDALLAEPQDNGGETAGGGICKEAPAVRLLVTSRTPIRLTSSSDSVTPSGHPTLLLPEQHVGAIGLGPASELVRVVAADLTEVEARTVAEACACVPLVLGLVAEALVAGRLALQHAVVQLAVFPSTFDEEAAAAVLGVTQPQAQAILALLHRHSMLQHGGAGTGGGASGRQQFIMHMVVRQQAMQMGRQLDPALLPVAEGRFVGSILGLLTEWATMYGTAKQWRLALAMACDRQADICRVLELIGGSSSEALGRGATSCLTTDNQGTAGTARSAPAAAAGGGVSLEAVAAALTTAEALDLLYDLGSTTQCLEAASRWLLARVTTGNQQKDLARGSFLYLAAWLNLKAGHYQVAEVYQRQALELRRWVLGTEHPDTATSISNLASCIHAQGRYAEAEVPYQQALELRRQLLGEEHTDTASSMDDLAGCIKAQGRYAEAEVPFRQALELRRRVLGEEHPKTATSINNLATCISAQGRYAEAEVPYRQALELRRRVLGEAHRDTATSTNNLASCINDQGRFLEAKPLYQQALDMRHRILGEEHPDTAASINNLAICVKALGHSSEAEPLYRQALELRRRVLGGEHPDTATSINNLAACINDQGRALEAEPLYRQALELRRRVLGVEHPCTANSVNNLAACIKALGRHGEVEPLYRQALELRQRVLGADHPDIAKSVSNLATCMSDQGRYSEAETLHRQALGLRRRVLGMEHPDTATSINNLASSINDQGRSSEAEPIYRQALELRQQLLGKEHPRTALSMNNLAACIKAQGRSSEVEPLYRQALDLRRRALGEDHPDTAASINNLAACINDQGRSSEAEPLYRQALELRRRILGEEHPSTATSLNNLASCIKALGRPGEVEPLYRQALELRQRVLGAEHPSTIQSINNLASCIKAQGRYGEAELLYQQVLELRQRILGQEHPDTATAANNLAVCVKAKKKKK</sequence>
<accession>A0A2J7ZRY2</accession>
<evidence type="ECO:0000256" key="1">
    <source>
        <dbReference type="ARBA" id="ARBA00004245"/>
    </source>
</evidence>
<dbReference type="PANTHER" id="PTHR45783:SF3">
    <property type="entry name" value="KINESIN LIGHT CHAIN"/>
    <property type="match status" value="1"/>
</dbReference>
<keyword evidence="11" id="KW-1185">Reference proteome</keyword>
<dbReference type="SUPFAM" id="SSF52540">
    <property type="entry name" value="P-loop containing nucleoside triphosphate hydrolases"/>
    <property type="match status" value="1"/>
</dbReference>
<dbReference type="SMART" id="SM00028">
    <property type="entry name" value="TPR"/>
    <property type="match status" value="13"/>
</dbReference>
<keyword evidence="8" id="KW-0505">Motor protein</keyword>
<protein>
    <submittedName>
        <fullName evidence="10">Nephrocystin-3</fullName>
    </submittedName>
</protein>
<dbReference type="EMBL" id="PGGS01000557">
    <property type="protein sequence ID" value="PNH03036.1"/>
    <property type="molecule type" value="Genomic_DNA"/>
</dbReference>
<keyword evidence="4" id="KW-0493">Microtubule</keyword>
<dbReference type="GO" id="GO:0019894">
    <property type="term" value="F:kinesin binding"/>
    <property type="evidence" value="ECO:0007669"/>
    <property type="project" value="TreeGrafter"/>
</dbReference>
<name>A0A2J7ZRY2_9CHLO</name>
<dbReference type="GO" id="GO:0005737">
    <property type="term" value="C:cytoplasm"/>
    <property type="evidence" value="ECO:0007669"/>
    <property type="project" value="TreeGrafter"/>
</dbReference>
<dbReference type="PANTHER" id="PTHR45783">
    <property type="entry name" value="KINESIN LIGHT CHAIN"/>
    <property type="match status" value="1"/>
</dbReference>
<dbReference type="GO" id="GO:0005871">
    <property type="term" value="C:kinesin complex"/>
    <property type="evidence" value="ECO:0007669"/>
    <property type="project" value="InterPro"/>
</dbReference>
<keyword evidence="6" id="KW-0802">TPR repeat</keyword>
<dbReference type="InterPro" id="IPR011990">
    <property type="entry name" value="TPR-like_helical_dom_sf"/>
</dbReference>
<dbReference type="PRINTS" id="PR00381">
    <property type="entry name" value="KINESINLIGHT"/>
</dbReference>
<keyword evidence="5" id="KW-0677">Repeat</keyword>
<evidence type="ECO:0000256" key="9">
    <source>
        <dbReference type="ARBA" id="ARBA00023212"/>
    </source>
</evidence>
<dbReference type="InterPro" id="IPR027417">
    <property type="entry name" value="P-loop_NTPase"/>
</dbReference>
<dbReference type="OrthoDB" id="546701at2759"/>
<dbReference type="Proteomes" id="UP000236333">
    <property type="component" value="Unassembled WGS sequence"/>
</dbReference>
<evidence type="ECO:0000256" key="3">
    <source>
        <dbReference type="ARBA" id="ARBA00022490"/>
    </source>
</evidence>